<dbReference type="GO" id="GO:0046872">
    <property type="term" value="F:metal ion binding"/>
    <property type="evidence" value="ECO:0007669"/>
    <property type="project" value="UniProtKB-KW"/>
</dbReference>
<dbReference type="STRING" id="479431.Namu_4402"/>
<dbReference type="Proteomes" id="UP000002218">
    <property type="component" value="Chromosome"/>
</dbReference>
<dbReference type="EMBL" id="CP001737">
    <property type="protein sequence ID" value="ACV80689.1"/>
    <property type="molecule type" value="Genomic_DNA"/>
</dbReference>
<dbReference type="AlphaFoldDB" id="C8XKN2"/>
<dbReference type="InParanoid" id="C8XKN2"/>
<reference evidence="7" key="1">
    <citation type="submission" date="2009-09" db="EMBL/GenBank/DDBJ databases">
        <title>The complete genome of Nakamurella multipartita DSM 44233.</title>
        <authorList>
            <consortium name="US DOE Joint Genome Institute (JGI-PGF)"/>
            <person name="Lucas S."/>
            <person name="Copeland A."/>
            <person name="Lapidus A."/>
            <person name="Glavina del Rio T."/>
            <person name="Dalin E."/>
            <person name="Tice H."/>
            <person name="Bruce D."/>
            <person name="Goodwin L."/>
            <person name="Pitluck S."/>
            <person name="Kyrpides N."/>
            <person name="Mavromatis K."/>
            <person name="Ivanova N."/>
            <person name="Ovchinnikova G."/>
            <person name="Sims D."/>
            <person name="Meincke L."/>
            <person name="Brettin T."/>
            <person name="Detter J.C."/>
            <person name="Han C."/>
            <person name="Larimer F."/>
            <person name="Land M."/>
            <person name="Hauser L."/>
            <person name="Markowitz V."/>
            <person name="Cheng J.-F."/>
            <person name="Hugenholtz P."/>
            <person name="Woyke T."/>
            <person name="Wu D."/>
            <person name="Klenk H.-P."/>
            <person name="Eisen J.A."/>
        </authorList>
    </citation>
    <scope>NUCLEOTIDE SEQUENCE [LARGE SCALE GENOMIC DNA]</scope>
    <source>
        <strain evidence="7">ATCC 700099 / DSM 44233 / CIP 104796 / JCM 9543 / NBRC 105858 / Y-104</strain>
    </source>
</reference>
<organism evidence="6 7">
    <name type="scientific">Nakamurella multipartita (strain ATCC 700099 / DSM 44233 / CIP 104796 / JCM 9543 / NBRC 105858 / Y-104)</name>
    <name type="common">Microsphaera multipartita</name>
    <dbReference type="NCBI Taxonomy" id="479431"/>
    <lineage>
        <taxon>Bacteria</taxon>
        <taxon>Bacillati</taxon>
        <taxon>Actinomycetota</taxon>
        <taxon>Actinomycetes</taxon>
        <taxon>Nakamurellales</taxon>
        <taxon>Nakamurellaceae</taxon>
        <taxon>Nakamurella</taxon>
    </lineage>
</organism>
<keyword evidence="7" id="KW-1185">Reference proteome</keyword>
<comment type="cofactor">
    <cofactor evidence="1">
        <name>Mg(2+)</name>
        <dbReference type="ChEBI" id="CHEBI:18420"/>
    </cofactor>
</comment>
<dbReference type="GO" id="GO:0016787">
    <property type="term" value="F:hydrolase activity"/>
    <property type="evidence" value="ECO:0007669"/>
    <property type="project" value="UniProtKB-KW"/>
</dbReference>
<evidence type="ECO:0000313" key="7">
    <source>
        <dbReference type="Proteomes" id="UP000002218"/>
    </source>
</evidence>
<reference evidence="6 7" key="2">
    <citation type="journal article" date="2010" name="Stand. Genomic Sci.">
        <title>Complete genome sequence of Nakamurella multipartita type strain (Y-104).</title>
        <authorList>
            <person name="Tice H."/>
            <person name="Mayilraj S."/>
            <person name="Sims D."/>
            <person name="Lapidus A."/>
            <person name="Nolan M."/>
            <person name="Lucas S."/>
            <person name="Glavina Del Rio T."/>
            <person name="Copeland A."/>
            <person name="Cheng J.F."/>
            <person name="Meincke L."/>
            <person name="Bruce D."/>
            <person name="Goodwin L."/>
            <person name="Pitluck S."/>
            <person name="Ivanova N."/>
            <person name="Mavromatis K."/>
            <person name="Ovchinnikova G."/>
            <person name="Pati A."/>
            <person name="Chen A."/>
            <person name="Palaniappan K."/>
            <person name="Land M."/>
            <person name="Hauser L."/>
            <person name="Chang Y.J."/>
            <person name="Jeffries C.D."/>
            <person name="Detter J.C."/>
            <person name="Brettin T."/>
            <person name="Rohde M."/>
            <person name="Goker M."/>
            <person name="Bristow J."/>
            <person name="Eisen J.A."/>
            <person name="Markowitz V."/>
            <person name="Hugenholtz P."/>
            <person name="Kyrpides N.C."/>
            <person name="Klenk H.P."/>
            <person name="Chen F."/>
        </authorList>
    </citation>
    <scope>NUCLEOTIDE SEQUENCE [LARGE SCALE GENOMIC DNA]</scope>
    <source>
        <strain evidence="7">ATCC 700099 / DSM 44233 / CIP 104796 / JCM 9543 / NBRC 105858 / Y-104</strain>
    </source>
</reference>
<name>C8XKN2_NAKMY</name>
<dbReference type="CDD" id="cd10808">
    <property type="entry name" value="YdjC"/>
    <property type="match status" value="1"/>
</dbReference>
<evidence type="ECO:0000256" key="5">
    <source>
        <dbReference type="ARBA" id="ARBA00023277"/>
    </source>
</evidence>
<dbReference type="KEGG" id="nml:Namu_4402"/>
<evidence type="ECO:0000256" key="1">
    <source>
        <dbReference type="ARBA" id="ARBA00001946"/>
    </source>
</evidence>
<dbReference type="GO" id="GO:0019213">
    <property type="term" value="F:deacetylase activity"/>
    <property type="evidence" value="ECO:0007669"/>
    <property type="project" value="TreeGrafter"/>
</dbReference>
<evidence type="ECO:0000256" key="4">
    <source>
        <dbReference type="ARBA" id="ARBA00022842"/>
    </source>
</evidence>
<gene>
    <name evidence="6" type="ordered locus">Namu_4402</name>
</gene>
<accession>C8XKN2</accession>
<dbReference type="OrthoDB" id="9774177at2"/>
<proteinExistence type="predicted"/>
<dbReference type="PANTHER" id="PTHR31609">
    <property type="entry name" value="YDJC DEACETYLASE FAMILY MEMBER"/>
    <property type="match status" value="1"/>
</dbReference>
<keyword evidence="2" id="KW-0479">Metal-binding</keyword>
<dbReference type="eggNOG" id="COG3394">
    <property type="taxonomic scope" value="Bacteria"/>
</dbReference>
<sequence>MTSLLVVSADDFGLTDGVCRAVLRGHREGIVTATSLLAVGRSFDLAVRMLADHPGLDVGAHLAIVGEDPPLLSAREIPTLVDRRGAFPLSYRTVVARAATGRLDPADVRREFTAQLARIRSAGVRVTHLDTHQHTHLWPSVGRVVLDLAADAGANGSAVAVRTPRSGSGWPPVGMAVNLLAAGLRRRVDRAGVPTTAAYAGLDQAGAMDAAAFRAAVTELTGSGDAGRGPSTVEINTHPGEAGDPDLGRFDWGGYHWSEELAMLCDPATRALITSLGYTLGSFNDLIGGTAAWQ</sequence>
<evidence type="ECO:0000256" key="3">
    <source>
        <dbReference type="ARBA" id="ARBA00022801"/>
    </source>
</evidence>
<evidence type="ECO:0000313" key="6">
    <source>
        <dbReference type="EMBL" id="ACV80689.1"/>
    </source>
</evidence>
<keyword evidence="3" id="KW-0378">Hydrolase</keyword>
<dbReference type="RefSeq" id="WP_015749511.1">
    <property type="nucleotide sequence ID" value="NC_013235.1"/>
</dbReference>
<dbReference type="GO" id="GO:0005975">
    <property type="term" value="P:carbohydrate metabolic process"/>
    <property type="evidence" value="ECO:0007669"/>
    <property type="project" value="InterPro"/>
</dbReference>
<dbReference type="Pfam" id="PF04794">
    <property type="entry name" value="YdjC"/>
    <property type="match status" value="1"/>
</dbReference>
<evidence type="ECO:0000256" key="2">
    <source>
        <dbReference type="ARBA" id="ARBA00022723"/>
    </source>
</evidence>
<dbReference type="HOGENOM" id="CLU_064244_2_0_11"/>
<keyword evidence="5" id="KW-0119">Carbohydrate metabolism</keyword>
<keyword evidence="4" id="KW-0460">Magnesium</keyword>
<protein>
    <submittedName>
        <fullName evidence="6">YdjC family protein</fullName>
    </submittedName>
</protein>
<dbReference type="InterPro" id="IPR006879">
    <property type="entry name" value="YdjC-like"/>
</dbReference>
<dbReference type="SUPFAM" id="SSF88713">
    <property type="entry name" value="Glycoside hydrolase/deacetylase"/>
    <property type="match status" value="1"/>
</dbReference>
<dbReference type="InterPro" id="IPR011330">
    <property type="entry name" value="Glyco_hydro/deAcase_b/a-brl"/>
</dbReference>
<dbReference type="PANTHER" id="PTHR31609:SF1">
    <property type="entry name" value="CARBOHYDRATE DEACETYLASE"/>
    <property type="match status" value="1"/>
</dbReference>
<dbReference type="Gene3D" id="3.20.20.370">
    <property type="entry name" value="Glycoside hydrolase/deacetylase"/>
    <property type="match status" value="1"/>
</dbReference>